<keyword evidence="4" id="KW-0807">Transducer</keyword>
<evidence type="ECO:0000256" key="3">
    <source>
        <dbReference type="ARBA" id="ARBA00029447"/>
    </source>
</evidence>
<keyword evidence="5" id="KW-0472">Membrane</keyword>
<proteinExistence type="inferred from homology"/>
<feature type="transmembrane region" description="Helical" evidence="5">
    <location>
        <begin position="12"/>
        <end position="29"/>
    </location>
</feature>
<evidence type="ECO:0000259" key="6">
    <source>
        <dbReference type="PROSITE" id="PS50111"/>
    </source>
</evidence>
<comment type="similarity">
    <text evidence="3">Belongs to the methyl-accepting chemotaxis (MCP) protein family.</text>
</comment>
<evidence type="ECO:0000256" key="4">
    <source>
        <dbReference type="PROSITE-ProRule" id="PRU00284"/>
    </source>
</evidence>
<feature type="transmembrane region" description="Helical" evidence="5">
    <location>
        <begin position="190"/>
        <end position="212"/>
    </location>
</feature>
<dbReference type="Gene3D" id="1.10.287.950">
    <property type="entry name" value="Methyl-accepting chemotaxis protein"/>
    <property type="match status" value="1"/>
</dbReference>
<dbReference type="PANTHER" id="PTHR43531:SF11">
    <property type="entry name" value="METHYL-ACCEPTING CHEMOTAXIS PROTEIN 3"/>
    <property type="match status" value="1"/>
</dbReference>
<dbReference type="EMBL" id="JACIEC010000002">
    <property type="protein sequence ID" value="MBB4143822.1"/>
    <property type="molecule type" value="Genomic_DNA"/>
</dbReference>
<gene>
    <name evidence="8" type="ORF">GGQ72_002374</name>
</gene>
<comment type="subcellular location">
    <subcellularLocation>
        <location evidence="1">Membrane</location>
    </subcellularLocation>
</comment>
<dbReference type="PROSITE" id="PS50111">
    <property type="entry name" value="CHEMOTAXIS_TRANSDUC_2"/>
    <property type="match status" value="1"/>
</dbReference>
<keyword evidence="2" id="KW-0145">Chemotaxis</keyword>
<feature type="domain" description="Methyl-accepting transducer" evidence="6">
    <location>
        <begin position="348"/>
        <end position="577"/>
    </location>
</feature>
<dbReference type="InterPro" id="IPR051310">
    <property type="entry name" value="MCP_chemotaxis"/>
</dbReference>
<dbReference type="SMART" id="SM00304">
    <property type="entry name" value="HAMP"/>
    <property type="match status" value="2"/>
</dbReference>
<feature type="domain" description="HAMP" evidence="7">
    <location>
        <begin position="291"/>
        <end position="343"/>
    </location>
</feature>
<dbReference type="Pfam" id="PF00672">
    <property type="entry name" value="HAMP"/>
    <property type="match status" value="1"/>
</dbReference>
<evidence type="ECO:0000256" key="1">
    <source>
        <dbReference type="ARBA" id="ARBA00004370"/>
    </source>
</evidence>
<dbReference type="GO" id="GO:0016020">
    <property type="term" value="C:membrane"/>
    <property type="evidence" value="ECO:0007669"/>
    <property type="project" value="UniProtKB-SubCell"/>
</dbReference>
<dbReference type="AlphaFoldDB" id="A0A7W6LGN3"/>
<comment type="caution">
    <text evidence="8">The sequence shown here is derived from an EMBL/GenBank/DDBJ whole genome shotgun (WGS) entry which is preliminary data.</text>
</comment>
<dbReference type="FunFam" id="1.10.287.950:FF:000001">
    <property type="entry name" value="Methyl-accepting chemotaxis sensory transducer"/>
    <property type="match status" value="1"/>
</dbReference>
<keyword evidence="9" id="KW-1185">Reference proteome</keyword>
<dbReference type="SUPFAM" id="SSF158472">
    <property type="entry name" value="HAMP domain-like"/>
    <property type="match status" value="1"/>
</dbReference>
<sequence length="606" mass="64216">MLSSLSIRTKIVSLILFFGLFALAGMLYLSNRFDDVNDRYADFIAQKASSAVLGARSSAGMWTAVNAISRVALNEPGTPAYDEAKAAFVRNLDGARQKLVDISKSVPATQPAVAELQGLMDQFKAQYDKVVAAKEAGKTDEALALVRGLDKLSQTFSEKSGANNTNLTNLVETGGKQISSDTDAVINTSMIVMSLGILAMIGVAVYVSHAGITQPMEKLRNRMSSLAAGEAAAPIDGIDRGDEIGAMAKTVEVFRMNSLERIQLEQRAEEARSQTEAERVANEAIRAEEAGVLADVVQSLASGLKALADGDLSFRITRPFSPKLDGLRTDFNHSLEKMAEAMQLVGGNANAITAGANEIRSSSDDLARRTEQQAASIEQTAAALEEITTTVRDGAKRAEETRRLVTATGEDARKSGSVVRSAVDAMQAIETSSGEISNIIGVIDEIAFQTNLLALNAGVEAARAGEAGKGFAVVAQEVRELAQRSAKAAKEIKDLIQASSEHVARGVSLVGDTGKALEGIVQQVQQITSNVQAIAEAYREQSTGLQEVNTAVNSIDQGTQQNAAMVEEATATSHNLSADANALIQLLGQFRLPQAGQQRQGYSRAA</sequence>
<reference evidence="8 9" key="1">
    <citation type="submission" date="2020-08" db="EMBL/GenBank/DDBJ databases">
        <title>Genomic Encyclopedia of Type Strains, Phase IV (KMG-IV): sequencing the most valuable type-strain genomes for metagenomic binning, comparative biology and taxonomic classification.</title>
        <authorList>
            <person name="Goeker M."/>
        </authorList>
    </citation>
    <scope>NUCLEOTIDE SEQUENCE [LARGE SCALE GENOMIC DNA]</scope>
    <source>
        <strain evidence="8 9">DSM 29514</strain>
    </source>
</reference>
<dbReference type="CDD" id="cd11386">
    <property type="entry name" value="MCP_signal"/>
    <property type="match status" value="1"/>
</dbReference>
<accession>A0A7W6LGN3</accession>
<dbReference type="InterPro" id="IPR004089">
    <property type="entry name" value="MCPsignal_dom"/>
</dbReference>
<keyword evidence="5" id="KW-0812">Transmembrane</keyword>
<evidence type="ECO:0000256" key="5">
    <source>
        <dbReference type="SAM" id="Phobius"/>
    </source>
</evidence>
<dbReference type="SUPFAM" id="SSF58104">
    <property type="entry name" value="Methyl-accepting chemotaxis protein (MCP) signaling domain"/>
    <property type="match status" value="1"/>
</dbReference>
<organism evidence="8 9">
    <name type="scientific">Rhizobium rhizoryzae</name>
    <dbReference type="NCBI Taxonomy" id="451876"/>
    <lineage>
        <taxon>Bacteria</taxon>
        <taxon>Pseudomonadati</taxon>
        <taxon>Pseudomonadota</taxon>
        <taxon>Alphaproteobacteria</taxon>
        <taxon>Hyphomicrobiales</taxon>
        <taxon>Rhizobiaceae</taxon>
        <taxon>Rhizobium/Agrobacterium group</taxon>
        <taxon>Rhizobium</taxon>
    </lineage>
</organism>
<dbReference type="Gene3D" id="6.10.340.10">
    <property type="match status" value="1"/>
</dbReference>
<dbReference type="Pfam" id="PF00015">
    <property type="entry name" value="MCPsignal"/>
    <property type="match status" value="1"/>
</dbReference>
<dbReference type="PROSITE" id="PS50885">
    <property type="entry name" value="HAMP"/>
    <property type="match status" value="2"/>
</dbReference>
<dbReference type="PANTHER" id="PTHR43531">
    <property type="entry name" value="PROTEIN ICFG"/>
    <property type="match status" value="1"/>
</dbReference>
<evidence type="ECO:0000313" key="9">
    <source>
        <dbReference type="Proteomes" id="UP000519897"/>
    </source>
</evidence>
<name>A0A7W6LGN3_9HYPH</name>
<dbReference type="GO" id="GO:0006935">
    <property type="term" value="P:chemotaxis"/>
    <property type="evidence" value="ECO:0007669"/>
    <property type="project" value="UniProtKB-KW"/>
</dbReference>
<evidence type="ECO:0000259" key="7">
    <source>
        <dbReference type="PROSITE" id="PS50885"/>
    </source>
</evidence>
<dbReference type="RefSeq" id="WP_062555562.1">
    <property type="nucleotide sequence ID" value="NZ_CP049250.1"/>
</dbReference>
<protein>
    <submittedName>
        <fullName evidence="8">Methyl-accepting chemotaxis protein</fullName>
    </submittedName>
</protein>
<feature type="domain" description="HAMP" evidence="7">
    <location>
        <begin position="210"/>
        <end position="263"/>
    </location>
</feature>
<keyword evidence="5" id="KW-1133">Transmembrane helix</keyword>
<dbReference type="SMART" id="SM00283">
    <property type="entry name" value="MA"/>
    <property type="match status" value="1"/>
</dbReference>
<evidence type="ECO:0000313" key="8">
    <source>
        <dbReference type="EMBL" id="MBB4143822.1"/>
    </source>
</evidence>
<dbReference type="InterPro" id="IPR003660">
    <property type="entry name" value="HAMP_dom"/>
</dbReference>
<evidence type="ECO:0000256" key="2">
    <source>
        <dbReference type="ARBA" id="ARBA00022500"/>
    </source>
</evidence>
<dbReference type="Proteomes" id="UP000519897">
    <property type="component" value="Unassembled WGS sequence"/>
</dbReference>
<dbReference type="GO" id="GO:0007165">
    <property type="term" value="P:signal transduction"/>
    <property type="evidence" value="ECO:0007669"/>
    <property type="project" value="UniProtKB-KW"/>
</dbReference>